<dbReference type="GO" id="GO:0000155">
    <property type="term" value="F:phosphorelay sensor kinase activity"/>
    <property type="evidence" value="ECO:0007669"/>
    <property type="project" value="InterPro"/>
</dbReference>
<feature type="transmembrane region" description="Helical" evidence="1">
    <location>
        <begin position="58"/>
        <end position="83"/>
    </location>
</feature>
<evidence type="ECO:0000256" key="1">
    <source>
        <dbReference type="SAM" id="Phobius"/>
    </source>
</evidence>
<dbReference type="Gene3D" id="3.30.565.10">
    <property type="entry name" value="Histidine kinase-like ATPase, C-terminal domain"/>
    <property type="match status" value="1"/>
</dbReference>
<feature type="domain" description="Signal transduction histidine kinase internal region" evidence="2">
    <location>
        <begin position="370"/>
        <end position="448"/>
    </location>
</feature>
<dbReference type="PANTHER" id="PTHR34220:SF7">
    <property type="entry name" value="SENSOR HISTIDINE KINASE YPDA"/>
    <property type="match status" value="1"/>
</dbReference>
<keyword evidence="1" id="KW-0812">Transmembrane</keyword>
<dbReference type="InterPro" id="IPR036890">
    <property type="entry name" value="HATPase_C_sf"/>
</dbReference>
<reference evidence="3" key="1">
    <citation type="journal article" date="2014" name="Int. J. Syst. Evol. Microbiol.">
        <title>Complete genome sequence of Corynebacterium casei LMG S-19264T (=DSM 44701T), isolated from a smear-ripened cheese.</title>
        <authorList>
            <consortium name="US DOE Joint Genome Institute (JGI-PGF)"/>
            <person name="Walter F."/>
            <person name="Albersmeier A."/>
            <person name="Kalinowski J."/>
            <person name="Ruckert C."/>
        </authorList>
    </citation>
    <scope>NUCLEOTIDE SEQUENCE</scope>
    <source>
        <strain evidence="3">KCTC 12988</strain>
    </source>
</reference>
<proteinExistence type="predicted"/>
<comment type="caution">
    <text evidence="3">The sequence shown here is derived from an EMBL/GenBank/DDBJ whole genome shotgun (WGS) entry which is preliminary data.</text>
</comment>
<evidence type="ECO:0000259" key="2">
    <source>
        <dbReference type="Pfam" id="PF06580"/>
    </source>
</evidence>
<gene>
    <name evidence="3" type="ORF">GCM10007100_30060</name>
</gene>
<feature type="transmembrane region" description="Helical" evidence="1">
    <location>
        <begin position="103"/>
        <end position="126"/>
    </location>
</feature>
<keyword evidence="1" id="KW-0472">Membrane</keyword>
<feature type="transmembrane region" description="Helical" evidence="1">
    <location>
        <begin position="138"/>
        <end position="161"/>
    </location>
</feature>
<dbReference type="EMBL" id="BMXI01000013">
    <property type="protein sequence ID" value="GHC60651.1"/>
    <property type="molecule type" value="Genomic_DNA"/>
</dbReference>
<accession>A0A918WMV2</accession>
<dbReference type="InterPro" id="IPR010559">
    <property type="entry name" value="Sig_transdc_His_kin_internal"/>
</dbReference>
<sequence>MPSILGYASLWLRFNPFELPYLFFVPFYYPVSSFLLDKTERWFRERFLREHIRAQGDILAEFVPQALVLIPFAAIAAFCINTTWFFAGVVPVMGQNWESFYKIWTLIFISHYLGVVTIGPVGIELIKARTLRLTDFTTSALGLGVCIWSQILMLAFFSGAFPNISSPRIAVFIPFAFFVMGALFVTRSQVSFFLLFWCLLSFFLSGMAKGPFGSEAGISPAHIELAFYNLFIVITITGVNYGSSLYRQRVRQNALLLEAAEVIPWHWSRQFGLRFDELRGPNIAGGGPLDIYRLSCLKRGDSLAEMETTWNCRVSSNTLDSKDVIWESVGRVVSRNRDGEPEEIIGLIRNVAIKDQMKEALLTVEYQNEKLRGLTSQLNPHFLFNSLNMIRMLVHTDPVKAEKAVITLAQLLRMTLNDVGKKVIPFNSELKHIKALLEIASMRFEGRLKYDIKLTNLPAYFVVPSMMILNFVENALTHGIAKRVQGGEIQLSLTGDDKLDIVTMELVNSGRLESAHNQGVGLSGARQRLELLYGARATFSIEEIPNEKVLCILRIPPTP</sequence>
<feature type="transmembrane region" description="Helical" evidence="1">
    <location>
        <begin position="192"/>
        <end position="213"/>
    </location>
</feature>
<dbReference type="Pfam" id="PF06580">
    <property type="entry name" value="His_kinase"/>
    <property type="match status" value="1"/>
</dbReference>
<keyword evidence="4" id="KW-1185">Reference proteome</keyword>
<feature type="transmembrane region" description="Helical" evidence="1">
    <location>
        <begin position="20"/>
        <end position="37"/>
    </location>
</feature>
<dbReference type="PANTHER" id="PTHR34220">
    <property type="entry name" value="SENSOR HISTIDINE KINASE YPDA"/>
    <property type="match status" value="1"/>
</dbReference>
<keyword evidence="1" id="KW-1133">Transmembrane helix</keyword>
<evidence type="ECO:0000313" key="3">
    <source>
        <dbReference type="EMBL" id="GHC60651.1"/>
    </source>
</evidence>
<evidence type="ECO:0000313" key="4">
    <source>
        <dbReference type="Proteomes" id="UP000644507"/>
    </source>
</evidence>
<organism evidence="3 4">
    <name type="scientific">Roseibacillus persicicus</name>
    <dbReference type="NCBI Taxonomy" id="454148"/>
    <lineage>
        <taxon>Bacteria</taxon>
        <taxon>Pseudomonadati</taxon>
        <taxon>Verrucomicrobiota</taxon>
        <taxon>Verrucomicrobiia</taxon>
        <taxon>Verrucomicrobiales</taxon>
        <taxon>Verrucomicrobiaceae</taxon>
        <taxon>Roseibacillus</taxon>
    </lineage>
</organism>
<reference evidence="3" key="2">
    <citation type="submission" date="2020-09" db="EMBL/GenBank/DDBJ databases">
        <authorList>
            <person name="Sun Q."/>
            <person name="Kim S."/>
        </authorList>
    </citation>
    <scope>NUCLEOTIDE SEQUENCE</scope>
    <source>
        <strain evidence="3">KCTC 12988</strain>
    </source>
</reference>
<feature type="transmembrane region" description="Helical" evidence="1">
    <location>
        <begin position="225"/>
        <end position="243"/>
    </location>
</feature>
<dbReference type="GO" id="GO:0016020">
    <property type="term" value="C:membrane"/>
    <property type="evidence" value="ECO:0007669"/>
    <property type="project" value="InterPro"/>
</dbReference>
<dbReference type="Proteomes" id="UP000644507">
    <property type="component" value="Unassembled WGS sequence"/>
</dbReference>
<dbReference type="SUPFAM" id="SSF55874">
    <property type="entry name" value="ATPase domain of HSP90 chaperone/DNA topoisomerase II/histidine kinase"/>
    <property type="match status" value="1"/>
</dbReference>
<dbReference type="AlphaFoldDB" id="A0A918WMV2"/>
<feature type="transmembrane region" description="Helical" evidence="1">
    <location>
        <begin position="167"/>
        <end position="185"/>
    </location>
</feature>
<protein>
    <recommendedName>
        <fullName evidence="2">Signal transduction histidine kinase internal region domain-containing protein</fullName>
    </recommendedName>
</protein>
<name>A0A918WMV2_9BACT</name>
<dbReference type="InterPro" id="IPR050640">
    <property type="entry name" value="Bact_2-comp_sensor_kinase"/>
</dbReference>